<dbReference type="EMBL" id="JAAIKR010000006">
    <property type="protein sequence ID" value="MBR9727978.1"/>
    <property type="molecule type" value="Genomic_DNA"/>
</dbReference>
<dbReference type="RefSeq" id="WP_153664327.1">
    <property type="nucleotide sequence ID" value="NZ_JAAIKR010000006.1"/>
</dbReference>
<comment type="caution">
    <text evidence="1">The sequence shown here is derived from an EMBL/GenBank/DDBJ whole genome shotgun (WGS) entry which is preliminary data.</text>
</comment>
<keyword evidence="1" id="KW-0969">Cilium</keyword>
<evidence type="ECO:0000313" key="2">
    <source>
        <dbReference type="Proteomes" id="UP000811844"/>
    </source>
</evidence>
<keyword evidence="2" id="KW-1185">Reference proteome</keyword>
<proteinExistence type="predicted"/>
<reference evidence="1 2" key="1">
    <citation type="submission" date="2020-02" db="EMBL/GenBank/DDBJ databases">
        <title>Shewanella WXL01 sp. nov., a marine bacterium isolated from green algae in Luhuitou Fringing Reef (Northern South China Sea).</title>
        <authorList>
            <person name="Wang X."/>
        </authorList>
    </citation>
    <scope>NUCLEOTIDE SEQUENCE [LARGE SCALE GENOMIC DNA]</scope>
    <source>
        <strain evidence="1 2">MCCC 1A01895</strain>
    </source>
</reference>
<sequence length="391" mass="44838">MENSIIKPSFVSLFNCIGPECADSCCNDWRITFDKQGYKKAVEVPFLADIAKFALTEIKKDAANWAVVKLDENGACPFLNEQKLCHIHAHSGPQALSYTCKTYPRNDKILATNKYMSMYLSCPEVARIVLFDDAFQFSSTASGSKTVAKALPIWLEKTYDYSLDLLVNSNKPWQQALLAIGFLLKTATQAKNNQLEIAQIDIRHQQLVTMNNNDMLSKSYQELPYNVMPQTHTFIAVHKEVCKVHSRGARPRFNALNQAIEAIFDQQQTHAIDEMNKLWNERVVKVIDNHDELFTRYILYSMYTDHFPMSDTLEPEQLLQQLIIDCFMIRCYLSAMYHHQQGLSQQDVILCFQTYSIVRQHKKKFIEGVKHILSEYDLTSLPAAISLLKTA</sequence>
<dbReference type="Proteomes" id="UP000811844">
    <property type="component" value="Unassembled WGS sequence"/>
</dbReference>
<dbReference type="NCBIfam" id="NF038110">
    <property type="entry name" value="Lys_methyl_FliB"/>
    <property type="match status" value="1"/>
</dbReference>
<name>A0ABS5I1S5_9GAMM</name>
<protein>
    <submittedName>
        <fullName evidence="1">Flagellar biosynthesis protein</fullName>
    </submittedName>
</protein>
<keyword evidence="1" id="KW-0282">Flagellum</keyword>
<evidence type="ECO:0000313" key="1">
    <source>
        <dbReference type="EMBL" id="MBR9727978.1"/>
    </source>
</evidence>
<organism evidence="1 2">
    <name type="scientific">Shewanella intestini</name>
    <dbReference type="NCBI Taxonomy" id="2017544"/>
    <lineage>
        <taxon>Bacteria</taxon>
        <taxon>Pseudomonadati</taxon>
        <taxon>Pseudomonadota</taxon>
        <taxon>Gammaproteobacteria</taxon>
        <taxon>Alteromonadales</taxon>
        <taxon>Shewanellaceae</taxon>
        <taxon>Shewanella</taxon>
    </lineage>
</organism>
<accession>A0ABS5I1S5</accession>
<keyword evidence="1" id="KW-0966">Cell projection</keyword>
<gene>
    <name evidence="1" type="ORF">G3R48_08265</name>
</gene>